<dbReference type="GO" id="GO:0000271">
    <property type="term" value="P:polysaccharide biosynthetic process"/>
    <property type="evidence" value="ECO:0007669"/>
    <property type="project" value="UniProtKB-KW"/>
</dbReference>
<keyword evidence="6 8" id="KW-0472">Membrane</keyword>
<keyword evidence="7" id="KW-0270">Exopolysaccharide synthesis</keyword>
<evidence type="ECO:0000256" key="2">
    <source>
        <dbReference type="ARBA" id="ARBA00006464"/>
    </source>
</evidence>
<dbReference type="PANTHER" id="PTHR30576">
    <property type="entry name" value="COLANIC BIOSYNTHESIS UDP-GLUCOSE LIPID CARRIER TRANSFERASE"/>
    <property type="match status" value="1"/>
</dbReference>
<reference evidence="10 11" key="1">
    <citation type="submission" date="2018-07" db="EMBL/GenBank/DDBJ databases">
        <authorList>
            <person name="Quirk P.G."/>
            <person name="Krulwich T.A."/>
        </authorList>
    </citation>
    <scope>NUCLEOTIDE SEQUENCE [LARGE SCALE GENOMIC DNA]</scope>
    <source>
        <strain evidence="10 11">CC-BB4</strain>
    </source>
</reference>
<dbReference type="GO" id="GO:0016020">
    <property type="term" value="C:membrane"/>
    <property type="evidence" value="ECO:0007669"/>
    <property type="project" value="UniProtKB-SubCell"/>
</dbReference>
<dbReference type="KEGG" id="ptaw:DW352_12200"/>
<keyword evidence="11" id="KW-1185">Reference proteome</keyword>
<dbReference type="PANTHER" id="PTHR30576:SF0">
    <property type="entry name" value="UNDECAPRENYL-PHOSPHATE N-ACETYLGALACTOSAMINYL 1-PHOSPHATE TRANSFERASE-RELATED"/>
    <property type="match status" value="1"/>
</dbReference>
<evidence type="ECO:0000256" key="4">
    <source>
        <dbReference type="ARBA" id="ARBA00022692"/>
    </source>
</evidence>
<comment type="subcellular location">
    <subcellularLocation>
        <location evidence="1">Membrane</location>
        <topology evidence="1">Multi-pass membrane protein</topology>
    </subcellularLocation>
</comment>
<proteinExistence type="inferred from homology"/>
<gene>
    <name evidence="10" type="ORF">DW352_12200</name>
</gene>
<keyword evidence="5 8" id="KW-1133">Transmembrane helix</keyword>
<evidence type="ECO:0000256" key="3">
    <source>
        <dbReference type="ARBA" id="ARBA00022679"/>
    </source>
</evidence>
<evidence type="ECO:0000256" key="1">
    <source>
        <dbReference type="ARBA" id="ARBA00004141"/>
    </source>
</evidence>
<protein>
    <submittedName>
        <fullName evidence="10">Sugar transferase</fullName>
    </submittedName>
</protein>
<dbReference type="EMBL" id="CP031417">
    <property type="protein sequence ID" value="AXK81207.1"/>
    <property type="molecule type" value="Genomic_DNA"/>
</dbReference>
<keyword evidence="4 8" id="KW-0812">Transmembrane</keyword>
<dbReference type="AlphaFoldDB" id="A0A345ZWB0"/>
<evidence type="ECO:0000259" key="9">
    <source>
        <dbReference type="Pfam" id="PF02397"/>
    </source>
</evidence>
<organism evidence="10 11">
    <name type="scientific">Pseudolabrys taiwanensis</name>
    <dbReference type="NCBI Taxonomy" id="331696"/>
    <lineage>
        <taxon>Bacteria</taxon>
        <taxon>Pseudomonadati</taxon>
        <taxon>Pseudomonadota</taxon>
        <taxon>Alphaproteobacteria</taxon>
        <taxon>Hyphomicrobiales</taxon>
        <taxon>Xanthobacteraceae</taxon>
        <taxon>Pseudolabrys</taxon>
    </lineage>
</organism>
<name>A0A345ZWB0_9HYPH</name>
<evidence type="ECO:0000313" key="11">
    <source>
        <dbReference type="Proteomes" id="UP000254889"/>
    </source>
</evidence>
<accession>A0A345ZWB0</accession>
<dbReference type="GO" id="GO:0016780">
    <property type="term" value="F:phosphotransferase activity, for other substituted phosphate groups"/>
    <property type="evidence" value="ECO:0007669"/>
    <property type="project" value="TreeGrafter"/>
</dbReference>
<evidence type="ECO:0000256" key="5">
    <source>
        <dbReference type="ARBA" id="ARBA00022989"/>
    </source>
</evidence>
<comment type="similarity">
    <text evidence="2">Belongs to the bacterial sugar transferase family.</text>
</comment>
<dbReference type="Proteomes" id="UP000254889">
    <property type="component" value="Chromosome"/>
</dbReference>
<evidence type="ECO:0000256" key="6">
    <source>
        <dbReference type="ARBA" id="ARBA00023136"/>
    </source>
</evidence>
<dbReference type="NCBIfam" id="TIGR03025">
    <property type="entry name" value="EPS_sugtrans"/>
    <property type="match status" value="1"/>
</dbReference>
<dbReference type="InterPro" id="IPR003362">
    <property type="entry name" value="Bact_transf"/>
</dbReference>
<keyword evidence="3 10" id="KW-0808">Transferase</keyword>
<evidence type="ECO:0000256" key="8">
    <source>
        <dbReference type="SAM" id="Phobius"/>
    </source>
</evidence>
<feature type="transmembrane region" description="Helical" evidence="8">
    <location>
        <begin position="64"/>
        <end position="85"/>
    </location>
</feature>
<sequence>MKERKVNLTASIPFVRGRSAKEALFLPGRGFRRTARAQERRRFDNAVVREPSASLQVAKRLIDILGAGFGLLALAPLLIGVAVAIKVTSQGPVFFRQKRYGYHNRRFWIFKFRTMYTHLEDQRGTKQTTTNDPRITPLGRFLRKTSLDELPQLINVLKGDMSLVGPRPHVPGMLAGGMLYEELVPYYFQRHNMRPGITGLAQVSGCRGSTAVRLPAIERLDYDLQYIQRWSLWLDITIIVRTVVREFFKGSGD</sequence>
<dbReference type="OrthoDB" id="9808602at2"/>
<dbReference type="InterPro" id="IPR017475">
    <property type="entry name" value="EPS_sugar_tfrase"/>
</dbReference>
<dbReference type="Pfam" id="PF02397">
    <property type="entry name" value="Bac_transf"/>
    <property type="match status" value="1"/>
</dbReference>
<evidence type="ECO:0000256" key="7">
    <source>
        <dbReference type="ARBA" id="ARBA00023169"/>
    </source>
</evidence>
<evidence type="ECO:0000313" key="10">
    <source>
        <dbReference type="EMBL" id="AXK81207.1"/>
    </source>
</evidence>
<feature type="domain" description="Bacterial sugar transferase" evidence="9">
    <location>
        <begin position="59"/>
        <end position="245"/>
    </location>
</feature>